<name>A0A5C5XJA6_9PLAN</name>
<dbReference type="SUPFAM" id="SSF48371">
    <property type="entry name" value="ARM repeat"/>
    <property type="match status" value="2"/>
</dbReference>
<comment type="caution">
    <text evidence="1">The sequence shown here is derived from an EMBL/GenBank/DDBJ whole genome shotgun (WGS) entry which is preliminary data.</text>
</comment>
<protein>
    <recommendedName>
        <fullName evidence="3">HEAT repeat protein</fullName>
    </recommendedName>
</protein>
<reference evidence="1 2" key="1">
    <citation type="submission" date="2019-02" db="EMBL/GenBank/DDBJ databases">
        <title>Deep-cultivation of Planctomycetes and their phenomic and genomic characterization uncovers novel biology.</title>
        <authorList>
            <person name="Wiegand S."/>
            <person name="Jogler M."/>
            <person name="Boedeker C."/>
            <person name="Pinto D."/>
            <person name="Vollmers J."/>
            <person name="Rivas-Marin E."/>
            <person name="Kohn T."/>
            <person name="Peeters S.H."/>
            <person name="Heuer A."/>
            <person name="Rast P."/>
            <person name="Oberbeckmann S."/>
            <person name="Bunk B."/>
            <person name="Jeske O."/>
            <person name="Meyerdierks A."/>
            <person name="Storesund J.E."/>
            <person name="Kallscheuer N."/>
            <person name="Luecker S."/>
            <person name="Lage O.M."/>
            <person name="Pohl T."/>
            <person name="Merkel B.J."/>
            <person name="Hornburger P."/>
            <person name="Mueller R.-W."/>
            <person name="Bruemmer F."/>
            <person name="Labrenz M."/>
            <person name="Spormann A.M."/>
            <person name="Op Den Camp H."/>
            <person name="Overmann J."/>
            <person name="Amann R."/>
            <person name="Jetten M.S.M."/>
            <person name="Mascher T."/>
            <person name="Medema M.H."/>
            <person name="Devos D.P."/>
            <person name="Kaster A.-K."/>
            <person name="Ovreas L."/>
            <person name="Rohde M."/>
            <person name="Galperin M.Y."/>
            <person name="Jogler C."/>
        </authorList>
    </citation>
    <scope>NUCLEOTIDE SEQUENCE [LARGE SCALE GENOMIC DNA]</scope>
    <source>
        <strain evidence="1 2">Pan54</strain>
    </source>
</reference>
<proteinExistence type="predicted"/>
<dbReference type="Gene3D" id="1.25.10.10">
    <property type="entry name" value="Leucine-rich Repeat Variant"/>
    <property type="match status" value="1"/>
</dbReference>
<dbReference type="InterPro" id="IPR011989">
    <property type="entry name" value="ARM-like"/>
</dbReference>
<sequence length="540" mass="62447">MLSNRLQHLLQELYRFSEQQNLVGASKKIEKTISLIEQIAAQSECDDVPYLVPYLVRFLFGRSRKLKVANCLAIHRLLTSVSSEELLKCEVQFASWCMPRMWNTLKPTQIDTLVADELCRSSILGLASFHRNGYVRHEAIRLLTRIHDGSELPYLLIRQNDWVEPISTEAISAIRDRLKEEYLPHFVRNLPLVVHLLELGRHDHVSVVEQIIEMLLQPECREILTGVIQASGRAVRRNVVKLSLNLPGDHRRQIIEQGLTSEDTVLRIWCAREVHSIDSGENLKERLIQIKQDPFMPIRRVGFRLEANEFPESEQEIWTEALLDHNASIRELAQFQLRKLGFLNSAQIYREALNMRPDYVAALAGLGETGDSSDLPTVRLYLDAKIPYHRRTALRAFAKLGGVSVLEELIDRFQDDSPQVVREVKRQLQEYLHMIDGSRLLAIIKQDCRPHVRKNAIELIFEMSKWRSIPWLIRSLDCGDRSTEEQAENFIEAWFSPPRCNKVFTRPSDSEQQAIEQAINKVGSQIDKTLFEQLHDWLES</sequence>
<dbReference type="EMBL" id="SJPG01000001">
    <property type="protein sequence ID" value="TWT62904.1"/>
    <property type="molecule type" value="Genomic_DNA"/>
</dbReference>
<organism evidence="1 2">
    <name type="scientific">Rubinisphaera italica</name>
    <dbReference type="NCBI Taxonomy" id="2527969"/>
    <lineage>
        <taxon>Bacteria</taxon>
        <taxon>Pseudomonadati</taxon>
        <taxon>Planctomycetota</taxon>
        <taxon>Planctomycetia</taxon>
        <taxon>Planctomycetales</taxon>
        <taxon>Planctomycetaceae</taxon>
        <taxon>Rubinisphaera</taxon>
    </lineage>
</organism>
<gene>
    <name evidence="1" type="ORF">Pan54_36550</name>
</gene>
<accession>A0A5C5XJA6</accession>
<evidence type="ECO:0008006" key="3">
    <source>
        <dbReference type="Google" id="ProtNLM"/>
    </source>
</evidence>
<dbReference type="InterPro" id="IPR016024">
    <property type="entry name" value="ARM-type_fold"/>
</dbReference>
<evidence type="ECO:0000313" key="2">
    <source>
        <dbReference type="Proteomes" id="UP000316095"/>
    </source>
</evidence>
<dbReference type="AlphaFoldDB" id="A0A5C5XJA6"/>
<dbReference type="Pfam" id="PF13646">
    <property type="entry name" value="HEAT_2"/>
    <property type="match status" value="1"/>
</dbReference>
<evidence type="ECO:0000313" key="1">
    <source>
        <dbReference type="EMBL" id="TWT62904.1"/>
    </source>
</evidence>
<dbReference type="Proteomes" id="UP000316095">
    <property type="component" value="Unassembled WGS sequence"/>
</dbReference>
<keyword evidence="2" id="KW-1185">Reference proteome</keyword>